<dbReference type="InterPro" id="IPR017865">
    <property type="entry name" value="F-actin_cap_asu_CS"/>
</dbReference>
<evidence type="ECO:0000256" key="2">
    <source>
        <dbReference type="ARBA" id="ARBA00014038"/>
    </source>
</evidence>
<dbReference type="GO" id="GO:0008290">
    <property type="term" value="C:F-actin capping protein complex"/>
    <property type="evidence" value="ECO:0007669"/>
    <property type="project" value="UniProtKB-UniRule"/>
</dbReference>
<dbReference type="GO" id="GO:0030036">
    <property type="term" value="P:actin cytoskeleton organization"/>
    <property type="evidence" value="ECO:0007669"/>
    <property type="project" value="TreeGrafter"/>
</dbReference>
<accession>A0A6G1HSI5</accession>
<evidence type="ECO:0000256" key="1">
    <source>
        <dbReference type="ARBA" id="ARBA00010479"/>
    </source>
</evidence>
<dbReference type="OrthoDB" id="340550at2759"/>
<comment type="similarity">
    <text evidence="1 6">Belongs to the F-actin-capping protein alpha subunit family.</text>
</comment>
<evidence type="ECO:0000256" key="6">
    <source>
        <dbReference type="RuleBase" id="RU365077"/>
    </source>
</evidence>
<evidence type="ECO:0000256" key="5">
    <source>
        <dbReference type="ARBA" id="ARBA00025389"/>
    </source>
</evidence>
<reference evidence="7" key="1">
    <citation type="journal article" date="2020" name="Stud. Mycol.">
        <title>101 Dothideomycetes genomes: a test case for predicting lifestyles and emergence of pathogens.</title>
        <authorList>
            <person name="Haridas S."/>
            <person name="Albert R."/>
            <person name="Binder M."/>
            <person name="Bloem J."/>
            <person name="Labutti K."/>
            <person name="Salamov A."/>
            <person name="Andreopoulos B."/>
            <person name="Baker S."/>
            <person name="Barry K."/>
            <person name="Bills G."/>
            <person name="Bluhm B."/>
            <person name="Cannon C."/>
            <person name="Castanera R."/>
            <person name="Culley D."/>
            <person name="Daum C."/>
            <person name="Ezra D."/>
            <person name="Gonzalez J."/>
            <person name="Henrissat B."/>
            <person name="Kuo A."/>
            <person name="Liang C."/>
            <person name="Lipzen A."/>
            <person name="Lutzoni F."/>
            <person name="Magnuson J."/>
            <person name="Mondo S."/>
            <person name="Nolan M."/>
            <person name="Ohm R."/>
            <person name="Pangilinan J."/>
            <person name="Park H.-J."/>
            <person name="Ramirez L."/>
            <person name="Alfaro M."/>
            <person name="Sun H."/>
            <person name="Tritt A."/>
            <person name="Yoshinaga Y."/>
            <person name="Zwiers L.-H."/>
            <person name="Turgeon B."/>
            <person name="Goodwin S."/>
            <person name="Spatafora J."/>
            <person name="Crous P."/>
            <person name="Grigoriev I."/>
        </authorList>
    </citation>
    <scope>NUCLEOTIDE SEQUENCE</scope>
    <source>
        <strain evidence="7">CBS 262.69</strain>
    </source>
</reference>
<name>A0A6G1HSI5_9PEZI</name>
<evidence type="ECO:0000256" key="4">
    <source>
        <dbReference type="ARBA" id="ARBA00023203"/>
    </source>
</evidence>
<dbReference type="PRINTS" id="PR00191">
    <property type="entry name" value="FACTINCAPA"/>
</dbReference>
<sequence length="271" mass="29969">MPSHADALASFIDSAPPGELSNVTAALKNLSVDDAGSLKPAYKKYNEEQLTTVKLPGGSQLVIVSKYNELEDGRYYDIEARTSWAFDHATQKASAVQTYVHESSHEDLVNSLYKALAAHASEHYPSSSIGVFPIENDSKIALVTVANKYSPNNYWNGRWRSVYVFTPAPSPSLTGSINVDVHYYEDGNVRLLTSKPLTFSVAGSPSAADVLKQIAQAERRYQEELHRGFTSLSENAFKSLRRQLPVTRQKVEWEKIGGYRVGQDIGGGRQR</sequence>
<dbReference type="PANTHER" id="PTHR10653">
    <property type="entry name" value="F-ACTIN-CAPPING PROTEIN SUBUNIT ALPHA"/>
    <property type="match status" value="1"/>
</dbReference>
<dbReference type="SUPFAM" id="SSF90096">
    <property type="entry name" value="Subunits of heterodimeric actin filament capping protein Capz"/>
    <property type="match status" value="1"/>
</dbReference>
<dbReference type="AlphaFoldDB" id="A0A6G1HSI5"/>
<dbReference type="Gene3D" id="3.30.1140.60">
    <property type="entry name" value="F-actin capping protein, alpha subunit"/>
    <property type="match status" value="1"/>
</dbReference>
<dbReference type="EMBL" id="ML996699">
    <property type="protein sequence ID" value="KAF2398884.1"/>
    <property type="molecule type" value="Genomic_DNA"/>
</dbReference>
<dbReference type="InterPro" id="IPR042489">
    <property type="entry name" value="CapZ_alpha_1"/>
</dbReference>
<comment type="subunit">
    <text evidence="6">Heterodimer of an alpha and a beta subunit.</text>
</comment>
<keyword evidence="3 6" id="KW-0117">Actin capping</keyword>
<protein>
    <recommendedName>
        <fullName evidence="2 6">F-actin-capping protein subunit alpha</fullName>
    </recommendedName>
</protein>
<evidence type="ECO:0000256" key="3">
    <source>
        <dbReference type="ARBA" id="ARBA00022467"/>
    </source>
</evidence>
<keyword evidence="8" id="KW-1185">Reference proteome</keyword>
<organism evidence="7 8">
    <name type="scientific">Trichodelitschia bisporula</name>
    <dbReference type="NCBI Taxonomy" id="703511"/>
    <lineage>
        <taxon>Eukaryota</taxon>
        <taxon>Fungi</taxon>
        <taxon>Dikarya</taxon>
        <taxon>Ascomycota</taxon>
        <taxon>Pezizomycotina</taxon>
        <taxon>Dothideomycetes</taxon>
        <taxon>Dothideomycetes incertae sedis</taxon>
        <taxon>Phaeotrichales</taxon>
        <taxon>Phaeotrichaceae</taxon>
        <taxon>Trichodelitschia</taxon>
    </lineage>
</organism>
<dbReference type="GO" id="GO:0030479">
    <property type="term" value="C:actin cortical patch"/>
    <property type="evidence" value="ECO:0007669"/>
    <property type="project" value="TreeGrafter"/>
</dbReference>
<dbReference type="PROSITE" id="PS00749">
    <property type="entry name" value="F_ACTIN_CAPPING_A_2"/>
    <property type="match status" value="1"/>
</dbReference>
<dbReference type="InterPro" id="IPR037282">
    <property type="entry name" value="CapZ_alpha/beta"/>
</dbReference>
<dbReference type="FunFam" id="3.90.1150.210:FF:000003">
    <property type="entry name" value="F-actin-capping protein subunit alpha"/>
    <property type="match status" value="1"/>
</dbReference>
<dbReference type="InterPro" id="IPR002189">
    <property type="entry name" value="CapZ_alpha"/>
</dbReference>
<dbReference type="InterPro" id="IPR042276">
    <property type="entry name" value="CapZ_alpha/beta_2"/>
</dbReference>
<dbReference type="GO" id="GO:0051016">
    <property type="term" value="P:barbed-end actin filament capping"/>
    <property type="evidence" value="ECO:0007669"/>
    <property type="project" value="UniProtKB-UniRule"/>
</dbReference>
<keyword evidence="4 6" id="KW-0009">Actin-binding</keyword>
<dbReference type="Proteomes" id="UP000799640">
    <property type="component" value="Unassembled WGS sequence"/>
</dbReference>
<gene>
    <name evidence="7" type="ORF">EJ06DRAFT_531948</name>
</gene>
<evidence type="ECO:0000313" key="7">
    <source>
        <dbReference type="EMBL" id="KAF2398884.1"/>
    </source>
</evidence>
<dbReference type="Gene3D" id="3.90.1150.210">
    <property type="entry name" value="F-actin capping protein, beta subunit"/>
    <property type="match status" value="1"/>
</dbReference>
<dbReference type="GO" id="GO:0051015">
    <property type="term" value="F:actin filament binding"/>
    <property type="evidence" value="ECO:0007669"/>
    <property type="project" value="TreeGrafter"/>
</dbReference>
<dbReference type="Pfam" id="PF01267">
    <property type="entry name" value="F-actin_cap_A"/>
    <property type="match status" value="1"/>
</dbReference>
<dbReference type="PANTHER" id="PTHR10653:SF0">
    <property type="entry name" value="F-ACTIN-CAPPING PROTEIN SUBUNIT ALPHA"/>
    <property type="match status" value="1"/>
</dbReference>
<dbReference type="PROSITE" id="PS00748">
    <property type="entry name" value="F_ACTIN_CAPPING_A_1"/>
    <property type="match status" value="1"/>
</dbReference>
<comment type="function">
    <text evidence="5 6">F-actin-capping proteins bind in a Ca(2+)-independent manner to the fast growing ends of actin filaments (barbed end) thereby blocking the exchange of subunits at these ends. Unlike other capping proteins (such as gelsolin and severin), these proteins do not sever actin filaments.</text>
</comment>
<proteinExistence type="inferred from homology"/>
<evidence type="ECO:0000313" key="8">
    <source>
        <dbReference type="Proteomes" id="UP000799640"/>
    </source>
</evidence>